<organism evidence="1">
    <name type="scientific">Arundo donax</name>
    <name type="common">Giant reed</name>
    <name type="synonym">Donax arundinaceus</name>
    <dbReference type="NCBI Taxonomy" id="35708"/>
    <lineage>
        <taxon>Eukaryota</taxon>
        <taxon>Viridiplantae</taxon>
        <taxon>Streptophyta</taxon>
        <taxon>Embryophyta</taxon>
        <taxon>Tracheophyta</taxon>
        <taxon>Spermatophyta</taxon>
        <taxon>Magnoliopsida</taxon>
        <taxon>Liliopsida</taxon>
        <taxon>Poales</taxon>
        <taxon>Poaceae</taxon>
        <taxon>PACMAD clade</taxon>
        <taxon>Arundinoideae</taxon>
        <taxon>Arundineae</taxon>
        <taxon>Arundo</taxon>
    </lineage>
</organism>
<proteinExistence type="predicted"/>
<accession>A0A0A9ESG4</accession>
<reference evidence="1" key="2">
    <citation type="journal article" date="2015" name="Data Brief">
        <title>Shoot transcriptome of the giant reed, Arundo donax.</title>
        <authorList>
            <person name="Barrero R.A."/>
            <person name="Guerrero F.D."/>
            <person name="Moolhuijzen P."/>
            <person name="Goolsby J.A."/>
            <person name="Tidwell J."/>
            <person name="Bellgard S.E."/>
            <person name="Bellgard M.I."/>
        </authorList>
    </citation>
    <scope>NUCLEOTIDE SEQUENCE</scope>
    <source>
        <tissue evidence="1">Shoot tissue taken approximately 20 cm above the soil surface</tissue>
    </source>
</reference>
<sequence length="74" mass="8647">MPCWPLGHPFSVGMNWYALFPRWHQRTLNQILYEHAFLLSCLPSLGGSSSFPVIHNADSEKQRFPHQENLLFSY</sequence>
<dbReference type="EMBL" id="GBRH01195942">
    <property type="protein sequence ID" value="JAE01954.1"/>
    <property type="molecule type" value="Transcribed_RNA"/>
</dbReference>
<reference evidence="1" key="1">
    <citation type="submission" date="2014-09" db="EMBL/GenBank/DDBJ databases">
        <authorList>
            <person name="Magalhaes I.L.F."/>
            <person name="Oliveira U."/>
            <person name="Santos F.R."/>
            <person name="Vidigal T.H.D.A."/>
            <person name="Brescovit A.D."/>
            <person name="Santos A.J."/>
        </authorList>
    </citation>
    <scope>NUCLEOTIDE SEQUENCE</scope>
    <source>
        <tissue evidence="1">Shoot tissue taken approximately 20 cm above the soil surface</tissue>
    </source>
</reference>
<evidence type="ECO:0000313" key="1">
    <source>
        <dbReference type="EMBL" id="JAE01954.1"/>
    </source>
</evidence>
<protein>
    <submittedName>
        <fullName evidence="1">Uncharacterized protein</fullName>
    </submittedName>
</protein>
<dbReference type="AlphaFoldDB" id="A0A0A9ESG4"/>
<name>A0A0A9ESG4_ARUDO</name>